<evidence type="ECO:0000313" key="2">
    <source>
        <dbReference type="Proteomes" id="UP001143910"/>
    </source>
</evidence>
<dbReference type="Proteomes" id="UP001143910">
    <property type="component" value="Unassembled WGS sequence"/>
</dbReference>
<dbReference type="EMBL" id="JANJQO010000185">
    <property type="protein sequence ID" value="KAJ2980612.1"/>
    <property type="molecule type" value="Genomic_DNA"/>
</dbReference>
<protein>
    <submittedName>
        <fullName evidence="1">Uncharacterized protein</fullName>
    </submittedName>
</protein>
<reference evidence="1" key="1">
    <citation type="submission" date="2022-08" db="EMBL/GenBank/DDBJ databases">
        <title>Genome Sequence of Lecanicillium fungicola.</title>
        <authorList>
            <person name="Buettner E."/>
        </authorList>
    </citation>
    <scope>NUCLEOTIDE SEQUENCE</scope>
    <source>
        <strain evidence="1">Babe33</strain>
    </source>
</reference>
<proteinExistence type="predicted"/>
<organism evidence="1 2">
    <name type="scientific">Zarea fungicola</name>
    <dbReference type="NCBI Taxonomy" id="93591"/>
    <lineage>
        <taxon>Eukaryota</taxon>
        <taxon>Fungi</taxon>
        <taxon>Dikarya</taxon>
        <taxon>Ascomycota</taxon>
        <taxon>Pezizomycotina</taxon>
        <taxon>Sordariomycetes</taxon>
        <taxon>Hypocreomycetidae</taxon>
        <taxon>Hypocreales</taxon>
        <taxon>Cordycipitaceae</taxon>
        <taxon>Zarea</taxon>
    </lineage>
</organism>
<comment type="caution">
    <text evidence="1">The sequence shown here is derived from an EMBL/GenBank/DDBJ whole genome shotgun (WGS) entry which is preliminary data.</text>
</comment>
<gene>
    <name evidence="1" type="ORF">NQ176_g2529</name>
</gene>
<sequence>MVTRKLPPSIKPIPLLGNILDLPPKGVAEFRHWLKHKDACGPISSLKLLHVVVILLHDREAVQEILVRQSAKSSDRPTSQFAYKFCGFGNLYFQQKYTEQLRRQKKLVHQQLGSANALAKSEQLRRLGGHQFLRSLLETPQLLFSLLRYKSARVVLSTTYGYFPKGGLNDRLIDLNETTLRNISSANVVGSGFKKTARRIKRQLQDTVDTPFEFVKQQMATGDYTPCFVSELLNQKQAQNDKTAISEDDIKWSAAVLYLGAVDTTTLALKSFFLAMILFPQVQAQARMEIDARCRDRIPSLADRDRLSYVNALVTEIHRCWPLVPMGFPHTLTDAIEYNSYTLPKGALVMANVWWLTHDPAVHAEPDRFNPSRFLAPSNEPDPRGVMFGFGRRICSGRNFADEDLFLTVAQTLSVFNIDAGTDLSESDVKAILEPNPGVLNSVPDFPCRVTVRGPKHEALIRQVTQME</sequence>
<evidence type="ECO:0000313" key="1">
    <source>
        <dbReference type="EMBL" id="KAJ2980612.1"/>
    </source>
</evidence>
<accession>A0ACC1NNY0</accession>
<name>A0ACC1NNY0_9HYPO</name>
<keyword evidence="2" id="KW-1185">Reference proteome</keyword>